<evidence type="ECO:0000256" key="10">
    <source>
        <dbReference type="ARBA" id="ARBA00023288"/>
    </source>
</evidence>
<keyword evidence="4 11" id="KW-1003">Cell membrane</keyword>
<sequence>MKNKSFKLAAVTLLGVLTLAGCSSSKEVASMKGAKITEEDLYKELKKDKNTSGQVLTGMILNEITDKEYGSKVDQKEVDKQYNEMQEQNGGKKAFEDLLKQNGLDVKTYKESMKTQLAYKEMLKAHVKITDEDLKQTWATYHPSVDTQMIVLGSEEEANAALKEINDGKSFDEVAKAKSTQEATKKDGGKVTFDSTYTTKPERVAIPDTVKEAAYKLEDGKTSEVIKATDMTTGADSFYIVKMVKNQKKGNDYKKFEKELKTITEEAKLADPMFQQEVIGKELEKANVKISDPDFKDILTPYLPKKEETKDTKEQDKKSDKKADKKDDKKETTESSK</sequence>
<keyword evidence="8 11" id="KW-0564">Palmitate</keyword>
<dbReference type="EC" id="5.2.1.8" evidence="11"/>
<evidence type="ECO:0000256" key="9">
    <source>
        <dbReference type="ARBA" id="ARBA00023235"/>
    </source>
</evidence>
<dbReference type="PROSITE" id="PS50198">
    <property type="entry name" value="PPIC_PPIASE_2"/>
    <property type="match status" value="1"/>
</dbReference>
<dbReference type="Gene3D" id="3.10.50.40">
    <property type="match status" value="1"/>
</dbReference>
<dbReference type="PROSITE" id="PS51257">
    <property type="entry name" value="PROKAR_LIPOPROTEIN"/>
    <property type="match status" value="1"/>
</dbReference>
<evidence type="ECO:0000256" key="11">
    <source>
        <dbReference type="HAMAP-Rule" id="MF_01145"/>
    </source>
</evidence>
<dbReference type="InterPro" id="IPR023059">
    <property type="entry name" value="Foldase_PrsA"/>
</dbReference>
<comment type="subcellular location">
    <subcellularLocation>
        <location evidence="2 11">Cell membrane</location>
        <topology evidence="2 11">Lipid-anchor</topology>
    </subcellularLocation>
</comment>
<evidence type="ECO:0000256" key="6">
    <source>
        <dbReference type="ARBA" id="ARBA00023110"/>
    </source>
</evidence>
<evidence type="ECO:0000313" key="16">
    <source>
        <dbReference type="Proteomes" id="UP000664857"/>
    </source>
</evidence>
<evidence type="ECO:0000256" key="7">
    <source>
        <dbReference type="ARBA" id="ARBA00023136"/>
    </source>
</evidence>
<dbReference type="RefSeq" id="WP_206965849.1">
    <property type="nucleotide sequence ID" value="NZ_JAFLVX010000016.1"/>
</dbReference>
<keyword evidence="10 11" id="KW-0449">Lipoprotein</keyword>
<evidence type="ECO:0000256" key="2">
    <source>
        <dbReference type="ARBA" id="ARBA00004193"/>
    </source>
</evidence>
<dbReference type="SUPFAM" id="SSF54534">
    <property type="entry name" value="FKBP-like"/>
    <property type="match status" value="1"/>
</dbReference>
<evidence type="ECO:0000313" key="15">
    <source>
        <dbReference type="EMBL" id="MBO0476650.1"/>
    </source>
</evidence>
<dbReference type="InterPro" id="IPR000297">
    <property type="entry name" value="PPIase_PpiC"/>
</dbReference>
<evidence type="ECO:0000256" key="8">
    <source>
        <dbReference type="ARBA" id="ARBA00023139"/>
    </source>
</evidence>
<evidence type="ECO:0000256" key="5">
    <source>
        <dbReference type="ARBA" id="ARBA00022729"/>
    </source>
</evidence>
<keyword evidence="5 11" id="KW-0732">Signal</keyword>
<dbReference type="PANTHER" id="PTHR47245">
    <property type="entry name" value="PEPTIDYLPROLYL ISOMERASE"/>
    <property type="match status" value="1"/>
</dbReference>
<feature type="signal peptide" evidence="13">
    <location>
        <begin position="1"/>
        <end position="25"/>
    </location>
</feature>
<dbReference type="Gene3D" id="1.10.4030.10">
    <property type="entry name" value="Porin chaperone SurA, peptide-binding domain"/>
    <property type="match status" value="1"/>
</dbReference>
<dbReference type="InterPro" id="IPR027304">
    <property type="entry name" value="Trigger_fact/SurA_dom_sf"/>
</dbReference>
<keyword evidence="6 11" id="KW-0697">Rotamase</keyword>
<accession>A0ABS3HSA7</accession>
<evidence type="ECO:0000256" key="12">
    <source>
        <dbReference type="SAM" id="MobiDB-lite"/>
    </source>
</evidence>
<feature type="chain" id="PRO_5047132574" description="Foldase protein PrsA" evidence="13">
    <location>
        <begin position="26"/>
        <end position="337"/>
    </location>
</feature>
<comment type="function">
    <text evidence="11">Plays a major role in protein secretion by helping the post-translocational extracellular folding of several secreted proteins.</text>
</comment>
<comment type="similarity">
    <text evidence="3 11">Belongs to the PrsA family.</text>
</comment>
<dbReference type="InterPro" id="IPR050245">
    <property type="entry name" value="PrsA_foldase"/>
</dbReference>
<protein>
    <recommendedName>
        <fullName evidence="11">Foldase protein PrsA</fullName>
        <ecNumber evidence="11">5.2.1.8</ecNumber>
    </recommendedName>
</protein>
<reference evidence="15 16" key="1">
    <citation type="submission" date="2021-03" db="EMBL/GenBank/DDBJ databases">
        <title>Enterococcal diversity collection.</title>
        <authorList>
            <person name="Gilmore M.S."/>
            <person name="Schwartzman J."/>
            <person name="Van Tyne D."/>
            <person name="Martin M."/>
            <person name="Earl A.M."/>
            <person name="Manson A.L."/>
            <person name="Straub T."/>
            <person name="Salamzade R."/>
            <person name="Saavedra J."/>
            <person name="Lebreton F."/>
            <person name="Prichula J."/>
            <person name="Schaufler K."/>
            <person name="Gaca A."/>
            <person name="Sgardioli B."/>
            <person name="Wagenaar J."/>
            <person name="Strong T."/>
        </authorList>
    </citation>
    <scope>NUCLEOTIDE SEQUENCE [LARGE SCALE GENOMIC DNA]</scope>
    <source>
        <strain evidence="15 16">DIV0080</strain>
    </source>
</reference>
<keyword evidence="9 11" id="KW-0413">Isomerase</keyword>
<evidence type="ECO:0000256" key="4">
    <source>
        <dbReference type="ARBA" id="ARBA00022475"/>
    </source>
</evidence>
<evidence type="ECO:0000256" key="13">
    <source>
        <dbReference type="SAM" id="SignalP"/>
    </source>
</evidence>
<dbReference type="SUPFAM" id="SSF109998">
    <property type="entry name" value="Triger factor/SurA peptide-binding domain-like"/>
    <property type="match status" value="1"/>
</dbReference>
<dbReference type="PANTHER" id="PTHR47245:SF1">
    <property type="entry name" value="FOLDASE PROTEIN PRSA"/>
    <property type="match status" value="1"/>
</dbReference>
<comment type="catalytic activity">
    <reaction evidence="1 11">
        <text>[protein]-peptidylproline (omega=180) = [protein]-peptidylproline (omega=0)</text>
        <dbReference type="Rhea" id="RHEA:16237"/>
        <dbReference type="Rhea" id="RHEA-COMP:10747"/>
        <dbReference type="Rhea" id="RHEA-COMP:10748"/>
        <dbReference type="ChEBI" id="CHEBI:83833"/>
        <dbReference type="ChEBI" id="CHEBI:83834"/>
        <dbReference type="EC" id="5.2.1.8"/>
    </reaction>
</comment>
<keyword evidence="16" id="KW-1185">Reference proteome</keyword>
<dbReference type="InterPro" id="IPR046357">
    <property type="entry name" value="PPIase_dom_sf"/>
</dbReference>
<evidence type="ECO:0000256" key="1">
    <source>
        <dbReference type="ARBA" id="ARBA00000971"/>
    </source>
</evidence>
<proteinExistence type="inferred from homology"/>
<organism evidence="15 16">
    <name type="scientific">Candidatus Vagococcus giribetii</name>
    <dbReference type="NCBI Taxonomy" id="2230876"/>
    <lineage>
        <taxon>Bacteria</taxon>
        <taxon>Bacillati</taxon>
        <taxon>Bacillota</taxon>
        <taxon>Bacilli</taxon>
        <taxon>Lactobacillales</taxon>
        <taxon>Enterococcaceae</taxon>
        <taxon>Vagococcus</taxon>
    </lineage>
</organism>
<dbReference type="Pfam" id="PF00639">
    <property type="entry name" value="Rotamase"/>
    <property type="match status" value="1"/>
</dbReference>
<feature type="compositionally biased region" description="Basic and acidic residues" evidence="12">
    <location>
        <begin position="304"/>
        <end position="337"/>
    </location>
</feature>
<dbReference type="HAMAP" id="MF_01145">
    <property type="entry name" value="Foldase_PrsA"/>
    <property type="match status" value="1"/>
</dbReference>
<evidence type="ECO:0000256" key="3">
    <source>
        <dbReference type="ARBA" id="ARBA00006071"/>
    </source>
</evidence>
<keyword evidence="7 11" id="KW-0472">Membrane</keyword>
<gene>
    <name evidence="11" type="primary">prsA</name>
    <name evidence="15" type="ORF">DOK76_06175</name>
</gene>
<dbReference type="EMBL" id="JAFLVX010000016">
    <property type="protein sequence ID" value="MBO0476650.1"/>
    <property type="molecule type" value="Genomic_DNA"/>
</dbReference>
<name>A0ABS3HSA7_9ENTE</name>
<comment type="caution">
    <text evidence="15">The sequence shown here is derived from an EMBL/GenBank/DDBJ whole genome shotgun (WGS) entry which is preliminary data.</text>
</comment>
<dbReference type="GO" id="GO:0016853">
    <property type="term" value="F:isomerase activity"/>
    <property type="evidence" value="ECO:0007669"/>
    <property type="project" value="UniProtKB-KW"/>
</dbReference>
<feature type="region of interest" description="Disordered" evidence="12">
    <location>
        <begin position="295"/>
        <end position="337"/>
    </location>
</feature>
<dbReference type="Proteomes" id="UP000664857">
    <property type="component" value="Unassembled WGS sequence"/>
</dbReference>
<evidence type="ECO:0000259" key="14">
    <source>
        <dbReference type="PROSITE" id="PS50198"/>
    </source>
</evidence>
<feature type="domain" description="PpiC" evidence="14">
    <location>
        <begin position="119"/>
        <end position="229"/>
    </location>
</feature>